<feature type="region of interest" description="Disordered" evidence="1">
    <location>
        <begin position="332"/>
        <end position="382"/>
    </location>
</feature>
<organism evidence="2">
    <name type="scientific">Cladocopium goreaui</name>
    <dbReference type="NCBI Taxonomy" id="2562237"/>
    <lineage>
        <taxon>Eukaryota</taxon>
        <taxon>Sar</taxon>
        <taxon>Alveolata</taxon>
        <taxon>Dinophyceae</taxon>
        <taxon>Suessiales</taxon>
        <taxon>Symbiodiniaceae</taxon>
        <taxon>Cladocopium</taxon>
    </lineage>
</organism>
<feature type="compositionally biased region" description="Polar residues" evidence="1">
    <location>
        <begin position="104"/>
        <end position="113"/>
    </location>
</feature>
<evidence type="ECO:0000313" key="4">
    <source>
        <dbReference type="Proteomes" id="UP001152797"/>
    </source>
</evidence>
<dbReference type="EMBL" id="CAMXCT020002369">
    <property type="protein sequence ID" value="CAL1151048.1"/>
    <property type="molecule type" value="Genomic_DNA"/>
</dbReference>
<feature type="region of interest" description="Disordered" evidence="1">
    <location>
        <begin position="99"/>
        <end position="130"/>
    </location>
</feature>
<evidence type="ECO:0000313" key="2">
    <source>
        <dbReference type="EMBL" id="CAI3997673.1"/>
    </source>
</evidence>
<keyword evidence="4" id="KW-1185">Reference proteome</keyword>
<dbReference type="AlphaFoldDB" id="A0A9P1CVF0"/>
<comment type="caution">
    <text evidence="2">The sequence shown here is derived from an EMBL/GenBank/DDBJ whole genome shotgun (WGS) entry which is preliminary data.</text>
</comment>
<feature type="compositionally biased region" description="Basic residues" evidence="1">
    <location>
        <begin position="371"/>
        <end position="380"/>
    </location>
</feature>
<dbReference type="Proteomes" id="UP001152797">
    <property type="component" value="Unassembled WGS sequence"/>
</dbReference>
<sequence>MVSVPGSSKRWSCSTLGDGIDQVQMQKLEAQEAELVRQLEETTYFSDGIVELDFRDQTSGNEVTPNQRPVATPVRADASDNVQSPESEVTDTLVVVTPKAHGPSDTSAPTTPVSDVAATPTPSAPTKAAAAYRPKGMLDRMVQPKSKRRELEAPEWLKEEWKNGDKAAIADLLRTCNWDKDAFLNELLVIVKKKKSFQLTVDEGWHSEEVEDGSDPTSDLGTDFAGLDAATKRQTDKDKGNFDQPGMTKYMQDGWTTKEALKRVLSSMISKSGKLRSLARELKKNYADSATSECLKNLELQIKNVDSQYDSCNEAWAKGEVEDFQGEENAKKYYDKKGGGDDTDPDDTQTKPPKAKHKKEKNAKDKDKKTKKEKKNKPGRTIRGMSAAIGEEPLIFKFGFTHNPIWRWTNPIYGYATARERWSNMLILHYGPEPYTPAMLASCAAVIRTARDFVADVGECSAAKSGGLINLSKRDPKNGERDCHRLMTKQCRLALPLKKRYLKLRDGDPKIPFLRFRDWLSMMLLHNCMHILVGLVRPDHDREHAILTAFWRNFELQEPTHPIFERARNGEIILGRTIPVLLHGDEGRSKKRSAFLVTNIHSVLGRGVEVELRTASRKHYLKMLPNFMGHSYTNRFLACAMHKSAYTGKKSYVFDILLERLAAELAHVSSTGVTDRFGTQWWAVCVGIVGDWPWLQKSGSLERSFLNATKHRSAAGAPRVCRGICHLCAAGQPGVPFEQVGTRHPTWRNTFLQQSPFSRPSPFQVLPHAPGENQLARLFHFDLFHCFHLGLAKNYLGSMIALLSQREPGTSIDTRFEQLTAKYLGWCSTNGRPAHVQRLTKEMINWVSTTVYPTGGWHKGDLSTSLLLWVESRFLSEDWSDDDLLFLGGEAAVAANKFIRILYTSGVWLCSSDAAEVANYGFRFLRRYSDCALRAFQRNLRHFVIQPKAHAMHHLFLSMLEASSLGPVMSILCTSVQQDEDYIGRASRLSRHVSETHISERVCDRYLQSAYAQWVKIGYIIRAGS</sequence>
<reference evidence="2" key="1">
    <citation type="submission" date="2022-10" db="EMBL/GenBank/DDBJ databases">
        <authorList>
            <person name="Chen Y."/>
            <person name="Dougan E. K."/>
            <person name="Chan C."/>
            <person name="Rhodes N."/>
            <person name="Thang M."/>
        </authorList>
    </citation>
    <scope>NUCLEOTIDE SEQUENCE</scope>
</reference>
<evidence type="ECO:0000256" key="1">
    <source>
        <dbReference type="SAM" id="MobiDB-lite"/>
    </source>
</evidence>
<accession>A0A9P1CVF0</accession>
<name>A0A9P1CVF0_9DINO</name>
<evidence type="ECO:0000313" key="3">
    <source>
        <dbReference type="EMBL" id="CAL1151048.1"/>
    </source>
</evidence>
<dbReference type="EMBL" id="CAMXCT010002369">
    <property type="protein sequence ID" value="CAI3997673.1"/>
    <property type="molecule type" value="Genomic_DNA"/>
</dbReference>
<proteinExistence type="predicted"/>
<reference evidence="3" key="2">
    <citation type="submission" date="2024-04" db="EMBL/GenBank/DDBJ databases">
        <authorList>
            <person name="Chen Y."/>
            <person name="Shah S."/>
            <person name="Dougan E. K."/>
            <person name="Thang M."/>
            <person name="Chan C."/>
        </authorList>
    </citation>
    <scope>NUCLEOTIDE SEQUENCE [LARGE SCALE GENOMIC DNA]</scope>
</reference>
<protein>
    <submittedName>
        <fullName evidence="2">Uncharacterized protein</fullName>
    </submittedName>
</protein>
<gene>
    <name evidence="2" type="ORF">C1SCF055_LOCUS24032</name>
</gene>
<feature type="compositionally biased region" description="Low complexity" evidence="1">
    <location>
        <begin position="117"/>
        <end position="130"/>
    </location>
</feature>
<dbReference type="EMBL" id="CAMXCT030002369">
    <property type="protein sequence ID" value="CAL4784985.1"/>
    <property type="molecule type" value="Genomic_DNA"/>
</dbReference>
<dbReference type="OrthoDB" id="406440at2759"/>